<dbReference type="KEGG" id="pmx:PERMA_1890"/>
<gene>
    <name evidence="2" type="ordered locus">PERMA_1890</name>
</gene>
<feature type="domain" description="Sulphur oxidation protein SoxZ" evidence="1">
    <location>
        <begin position="11"/>
        <end position="104"/>
    </location>
</feature>
<dbReference type="PaxDb" id="123214-PERMA_1890"/>
<dbReference type="EMBL" id="CP001230">
    <property type="protein sequence ID" value="ACO04836.1"/>
    <property type="molecule type" value="Genomic_DNA"/>
</dbReference>
<evidence type="ECO:0000259" key="1">
    <source>
        <dbReference type="Pfam" id="PF08770"/>
    </source>
</evidence>
<name>C0QSK6_PERMH</name>
<dbReference type="RefSeq" id="WP_015898940.1">
    <property type="nucleotide sequence ID" value="NC_012440.1"/>
</dbReference>
<reference evidence="2 3" key="1">
    <citation type="journal article" date="2009" name="J. Bacteriol.">
        <title>Complete and draft genome sequences of six members of the Aquificales.</title>
        <authorList>
            <person name="Reysenbach A.L."/>
            <person name="Hamamura N."/>
            <person name="Podar M."/>
            <person name="Griffiths E."/>
            <person name="Ferreira S."/>
            <person name="Hochstein R."/>
            <person name="Heidelberg J."/>
            <person name="Johnson J."/>
            <person name="Mead D."/>
            <person name="Pohorille A."/>
            <person name="Sarmiento M."/>
            <person name="Schweighofer K."/>
            <person name="Seshadri R."/>
            <person name="Voytek M.A."/>
        </authorList>
    </citation>
    <scope>NUCLEOTIDE SEQUENCE [LARGE SCALE GENOMIC DNA]</scope>
    <source>
        <strain evidence="3">DSM 14350 / EX-H1</strain>
    </source>
</reference>
<dbReference type="HOGENOM" id="CLU_172621_0_0_0"/>
<evidence type="ECO:0000313" key="3">
    <source>
        <dbReference type="Proteomes" id="UP000001366"/>
    </source>
</evidence>
<dbReference type="InterPro" id="IPR014756">
    <property type="entry name" value="Ig_E-set"/>
</dbReference>
<dbReference type="Gene3D" id="2.60.40.10">
    <property type="entry name" value="Immunoglobulins"/>
    <property type="match status" value="1"/>
</dbReference>
<organism evidence="2 3">
    <name type="scientific">Persephonella marina (strain DSM 14350 / EX-H1)</name>
    <dbReference type="NCBI Taxonomy" id="123214"/>
    <lineage>
        <taxon>Bacteria</taxon>
        <taxon>Pseudomonadati</taxon>
        <taxon>Aquificota</taxon>
        <taxon>Aquificia</taxon>
        <taxon>Aquificales</taxon>
        <taxon>Hydrogenothermaceae</taxon>
        <taxon>Persephonella</taxon>
    </lineage>
</organism>
<accession>C0QSK6</accession>
<dbReference type="Proteomes" id="UP000001366">
    <property type="component" value="Chromosome"/>
</dbReference>
<sequence>MGRTALIKVKPRRYKMGDIVRVDSVIMHPMHTGLVKDKKTGKIIPPHYINRVEVYYGDELVTSLDVNASVSANPYFSFNLKVDKKAPLKIIWKDNKGEVTEKVVKIKPH</sequence>
<proteinExistence type="predicted"/>
<protein>
    <submittedName>
        <fullName evidence="2">Sulphur oxidation protein SoxZ</fullName>
    </submittedName>
</protein>
<dbReference type="AlphaFoldDB" id="C0QSK6"/>
<dbReference type="InterPro" id="IPR013783">
    <property type="entry name" value="Ig-like_fold"/>
</dbReference>
<dbReference type="SUPFAM" id="SSF81296">
    <property type="entry name" value="E set domains"/>
    <property type="match status" value="1"/>
</dbReference>
<evidence type="ECO:0000313" key="2">
    <source>
        <dbReference type="EMBL" id="ACO04836.1"/>
    </source>
</evidence>
<dbReference type="InterPro" id="IPR030995">
    <property type="entry name" value="SoxZ"/>
</dbReference>
<keyword evidence="3" id="KW-1185">Reference proteome</keyword>
<dbReference type="NCBIfam" id="TIGR04490">
    <property type="entry name" value="SoxZ_true"/>
    <property type="match status" value="1"/>
</dbReference>
<dbReference type="Pfam" id="PF08770">
    <property type="entry name" value="SoxZ"/>
    <property type="match status" value="1"/>
</dbReference>
<dbReference type="STRING" id="123214.PERMA_1890"/>
<dbReference type="InterPro" id="IPR014880">
    <property type="entry name" value="SoxZ_dom"/>
</dbReference>
<dbReference type="eggNOG" id="COG2033">
    <property type="taxonomic scope" value="Bacteria"/>
</dbReference>
<dbReference type="OrthoDB" id="9795530at2"/>